<evidence type="ECO:0008006" key="3">
    <source>
        <dbReference type="Google" id="ProtNLM"/>
    </source>
</evidence>
<name>A0AA41FJJ9_9FIRM</name>
<evidence type="ECO:0000313" key="1">
    <source>
        <dbReference type="EMBL" id="MBT9812778.1"/>
    </source>
</evidence>
<protein>
    <recommendedName>
        <fullName evidence="3">Bacteriophage Gp15 protein</fullName>
    </recommendedName>
</protein>
<gene>
    <name evidence="1" type="ORF">GPL26_24605</name>
</gene>
<dbReference type="InterPro" id="IPR009660">
    <property type="entry name" value="Phage_A500_Gp15"/>
</dbReference>
<proteinExistence type="predicted"/>
<dbReference type="AlphaFoldDB" id="A0AA41FJJ9"/>
<evidence type="ECO:0000313" key="2">
    <source>
        <dbReference type="Proteomes" id="UP000708338"/>
    </source>
</evidence>
<dbReference type="RefSeq" id="WP_117452319.1">
    <property type="nucleotide sequence ID" value="NZ_CABJDD010000039.1"/>
</dbReference>
<dbReference type="Pfam" id="PF06854">
    <property type="entry name" value="Phage_Gp15"/>
    <property type="match status" value="1"/>
</dbReference>
<reference evidence="1" key="1">
    <citation type="journal article" date="2021" name="Gut Microbes">
        <title>A synthetic consortium of 100 gut commensals modulates the composition and function in a colon model of the microbiome of elderly subjects.</title>
        <authorList>
            <person name="Perez M."/>
            <person name="Ntemiri A."/>
            <person name="Tan H."/>
            <person name="Harris H.M.B."/>
            <person name="Roager H.M."/>
            <person name="Ribiere C."/>
            <person name="O'Toole P.W."/>
        </authorList>
    </citation>
    <scope>NUCLEOTIDE SEQUENCE</scope>
    <source>
        <strain evidence="1">MCC335</strain>
    </source>
</reference>
<organism evidence="1 2">
    <name type="scientific">Enterocloster citroniae</name>
    <dbReference type="NCBI Taxonomy" id="358743"/>
    <lineage>
        <taxon>Bacteria</taxon>
        <taxon>Bacillati</taxon>
        <taxon>Bacillota</taxon>
        <taxon>Clostridia</taxon>
        <taxon>Lachnospirales</taxon>
        <taxon>Lachnospiraceae</taxon>
        <taxon>Enterocloster</taxon>
    </lineage>
</organism>
<dbReference type="EMBL" id="WQPS01000074">
    <property type="protein sequence ID" value="MBT9812778.1"/>
    <property type="molecule type" value="Genomic_DNA"/>
</dbReference>
<dbReference type="Proteomes" id="UP000708338">
    <property type="component" value="Unassembled WGS sequence"/>
</dbReference>
<sequence>MIGVLPTSLDISGISYPIETDYRNILVFLAACNDPDFTAAEKLEILMKRLYRDSFYHIPQEHMEEAILRAKWFVDCGQEDDDKKPARKVMDWEQDEPILFPAINKVAGMETRAVPYIHWWTFSGYFMEIEEGTFSTVLGIRQKKAKGKKLEKWEQEFYRNNKKLCDVKRRYTEEEQAEIEYWNKLLG</sequence>
<comment type="caution">
    <text evidence="1">The sequence shown here is derived from an EMBL/GenBank/DDBJ whole genome shotgun (WGS) entry which is preliminary data.</text>
</comment>
<accession>A0AA41FJJ9</accession>